<organism evidence="4 5">
    <name type="scientific">Trypanosoma rangeli SC58</name>
    <dbReference type="NCBI Taxonomy" id="429131"/>
    <lineage>
        <taxon>Eukaryota</taxon>
        <taxon>Discoba</taxon>
        <taxon>Euglenozoa</taxon>
        <taxon>Kinetoplastea</taxon>
        <taxon>Metakinetoplastina</taxon>
        <taxon>Trypanosomatida</taxon>
        <taxon>Trypanosomatidae</taxon>
        <taxon>Trypanosoma</taxon>
        <taxon>Herpetosoma</taxon>
    </lineage>
</organism>
<keyword evidence="2" id="KW-0472">Membrane</keyword>
<gene>
    <name evidence="4" type="ORF">TRSC58_05842</name>
</gene>
<feature type="compositionally biased region" description="Polar residues" evidence="1">
    <location>
        <begin position="303"/>
        <end position="318"/>
    </location>
</feature>
<keyword evidence="2" id="KW-1133">Transmembrane helix</keyword>
<accession>A0A061ITV6</accession>
<feature type="compositionally biased region" description="Pro residues" evidence="1">
    <location>
        <begin position="245"/>
        <end position="254"/>
    </location>
</feature>
<evidence type="ECO:0000313" key="5">
    <source>
        <dbReference type="Proteomes" id="UP000031737"/>
    </source>
</evidence>
<feature type="transmembrane region" description="Helical" evidence="2">
    <location>
        <begin position="6"/>
        <end position="25"/>
    </location>
</feature>
<reference evidence="4 5" key="1">
    <citation type="submission" date="2013-07" db="EMBL/GenBank/DDBJ databases">
        <authorList>
            <person name="Stoco P.H."/>
            <person name="Wagner G."/>
            <person name="Gerber A."/>
            <person name="Zaha A."/>
            <person name="Thompson C."/>
            <person name="Bartholomeu D.C."/>
            <person name="Luckemeyer D.D."/>
            <person name="Bahia D."/>
            <person name="Loreto E."/>
            <person name="Prestes E.B."/>
            <person name="Lima F.M."/>
            <person name="Rodrigues-Luiz G."/>
            <person name="Vallejo G.A."/>
            <person name="Filho J.F."/>
            <person name="Monteiro K.M."/>
            <person name="Tyler K.M."/>
            <person name="de Almeida L.G."/>
            <person name="Ortiz M.F."/>
            <person name="Siervo M.A."/>
            <person name="de Moraes M.H."/>
            <person name="Cunha O.L."/>
            <person name="Mendonca-Neto R."/>
            <person name="Silva R."/>
            <person name="Teixeira S.M."/>
            <person name="Murta S.M."/>
            <person name="Sincero T.C."/>
            <person name="Mendes T.A."/>
            <person name="Urmenyi T.P."/>
            <person name="Silva V.G."/>
            <person name="da Rocha W.D."/>
            <person name="Andersson B."/>
            <person name="Romanha A.J."/>
            <person name="Steindel M."/>
            <person name="de Vasconcelos A.T."/>
            <person name="Grisard E.C."/>
        </authorList>
    </citation>
    <scope>NUCLEOTIDE SEQUENCE [LARGE SCALE GENOMIC DNA]</scope>
    <source>
        <strain evidence="4 5">SC58</strain>
    </source>
</reference>
<dbReference type="OrthoDB" id="3176171at2759"/>
<name>A0A061ITV6_TRYRA</name>
<proteinExistence type="predicted"/>
<dbReference type="AlphaFoldDB" id="A0A061ITV6"/>
<dbReference type="Proteomes" id="UP000031737">
    <property type="component" value="Unassembled WGS sequence"/>
</dbReference>
<evidence type="ECO:0000313" key="4">
    <source>
        <dbReference type="EMBL" id="ESL06483.1"/>
    </source>
</evidence>
<dbReference type="EMBL" id="AUPL01005842">
    <property type="protein sequence ID" value="ESL06483.1"/>
    <property type="molecule type" value="Genomic_DNA"/>
</dbReference>
<keyword evidence="5" id="KW-1185">Reference proteome</keyword>
<dbReference type="Gene3D" id="3.30.1520.10">
    <property type="entry name" value="Phox-like domain"/>
    <property type="match status" value="2"/>
</dbReference>
<keyword evidence="2" id="KW-0812">Transmembrane</keyword>
<dbReference type="GO" id="GO:0035091">
    <property type="term" value="F:phosphatidylinositol binding"/>
    <property type="evidence" value="ECO:0007669"/>
    <property type="project" value="InterPro"/>
</dbReference>
<dbReference type="PROSITE" id="PS50195">
    <property type="entry name" value="PX"/>
    <property type="match status" value="1"/>
</dbReference>
<feature type="region of interest" description="Disordered" evidence="1">
    <location>
        <begin position="289"/>
        <end position="318"/>
    </location>
</feature>
<dbReference type="Pfam" id="PF00787">
    <property type="entry name" value="PX"/>
    <property type="match status" value="2"/>
</dbReference>
<protein>
    <recommendedName>
        <fullName evidence="3">PX domain-containing protein</fullName>
    </recommendedName>
</protein>
<sequence>MPPRVISPFLFSSVPLICLSFSFSFRVCATRMDLHHAFGFYLLSVCVFVFFFLLQSSRVCLPRPVFCSVRRADGCVCGMAQLEVSATDYLLHEGTVCYNFRVRFGWDTAWVVSRSYDNFVELHNVLEKHYGAVNLPHLTGPARLWARNTAVTAAVRLPKLGAYLSEALVAAPLWSPPLHNLQLPDPDGGTEPVHLNKFLSIFLEVPEHTAKIASQCPPPPPGAMTVAHASDTHLETFPEAVLATSPPPPPPPPTATATATGGGGNDEVGMVASLASSLPLLAGETEAFSTPRPVAGGDAVSHKSASTTSEPLTLPASSAVTPEGMLHSSMGNIHRDDSREMVLAAEASTITSKMTVIVKDFSILERDHIEYFLHVSIFGHHWVVTKRYRQFYELHDNLVRLYGASAVPVLTHGIVPAWRKLTVETGEARRKGLNQFLHSVVANVDTWEPRGLLTNFELLLPTVRGERNSFTVYINQILFEFLDFATQIDSLSGDAAARVVVEHRAMLPESVKIAYDKRSLQEKRVRMRECIASNAQRLHRLRDDQLQQLLDRMTLLQDDRDIMRMFKQLLLTGEVGDGTQSSFADAIAGDSAVETQKEENVEIVDAHSALVGLTTLQLASITGQLFFNDSKIEAIRIFAGVLVDVDDLQGVLDTLWFGWEEARVEVEQALSRR</sequence>
<feature type="transmembrane region" description="Helical" evidence="2">
    <location>
        <begin position="37"/>
        <end position="54"/>
    </location>
</feature>
<feature type="region of interest" description="Disordered" evidence="1">
    <location>
        <begin position="240"/>
        <end position="267"/>
    </location>
</feature>
<evidence type="ECO:0000256" key="1">
    <source>
        <dbReference type="SAM" id="MobiDB-lite"/>
    </source>
</evidence>
<dbReference type="SUPFAM" id="SSF64268">
    <property type="entry name" value="PX domain"/>
    <property type="match status" value="2"/>
</dbReference>
<dbReference type="SMART" id="SM00312">
    <property type="entry name" value="PX"/>
    <property type="match status" value="1"/>
</dbReference>
<dbReference type="InterPro" id="IPR036871">
    <property type="entry name" value="PX_dom_sf"/>
</dbReference>
<comment type="caution">
    <text evidence="4">The sequence shown here is derived from an EMBL/GenBank/DDBJ whole genome shotgun (WGS) entry which is preliminary data.</text>
</comment>
<dbReference type="InterPro" id="IPR001683">
    <property type="entry name" value="PX_dom"/>
</dbReference>
<evidence type="ECO:0000256" key="2">
    <source>
        <dbReference type="SAM" id="Phobius"/>
    </source>
</evidence>
<evidence type="ECO:0000259" key="3">
    <source>
        <dbReference type="PROSITE" id="PS50195"/>
    </source>
</evidence>
<dbReference type="CDD" id="cd06093">
    <property type="entry name" value="PX_domain"/>
    <property type="match status" value="2"/>
</dbReference>
<feature type="domain" description="PX" evidence="3">
    <location>
        <begin position="349"/>
        <end position="489"/>
    </location>
</feature>
<dbReference type="VEuPathDB" id="TriTrypDB:TRSC58_05842"/>